<dbReference type="Proteomes" id="UP001432360">
    <property type="component" value="Chromosome"/>
</dbReference>
<keyword evidence="1" id="KW-0812">Transmembrane</keyword>
<dbReference type="EMBL" id="CP133148">
    <property type="protein sequence ID" value="WVT04169.1"/>
    <property type="molecule type" value="Genomic_DNA"/>
</dbReference>
<dbReference type="RefSeq" id="WP_331373352.1">
    <property type="nucleotide sequence ID" value="NZ_CP133148.1"/>
</dbReference>
<evidence type="ECO:0000313" key="2">
    <source>
        <dbReference type="EMBL" id="WVT04169.1"/>
    </source>
</evidence>
<proteinExistence type="predicted"/>
<sequence length="78" mass="8929">MKLKHPKIIEHWIDLNQDSPPVMQPIPEDDPGDLVRKSNARRMKAWKERKRPYLEAYFTLIAAAAVLGGTAWAIYSAL</sequence>
<organism evidence="2 3">
    <name type="scientific">Sinorhizobium chiapasense</name>
    <dbReference type="NCBI Taxonomy" id="501572"/>
    <lineage>
        <taxon>Bacteria</taxon>
        <taxon>Pseudomonadati</taxon>
        <taxon>Pseudomonadota</taxon>
        <taxon>Alphaproteobacteria</taxon>
        <taxon>Hyphomicrobiales</taxon>
        <taxon>Rhizobiaceae</taxon>
        <taxon>Sinorhizobium/Ensifer group</taxon>
        <taxon>Sinorhizobium</taxon>
    </lineage>
</organism>
<name>A0ABZ2B9J6_9HYPH</name>
<accession>A0ABZ2B9J6</accession>
<evidence type="ECO:0000313" key="3">
    <source>
        <dbReference type="Proteomes" id="UP001432360"/>
    </source>
</evidence>
<evidence type="ECO:0000256" key="1">
    <source>
        <dbReference type="SAM" id="Phobius"/>
    </source>
</evidence>
<feature type="transmembrane region" description="Helical" evidence="1">
    <location>
        <begin position="53"/>
        <end position="75"/>
    </location>
</feature>
<gene>
    <name evidence="2" type="ORF">RB548_01775</name>
</gene>
<protein>
    <recommendedName>
        <fullName evidence="4">Transmembrane protein</fullName>
    </recommendedName>
</protein>
<keyword evidence="3" id="KW-1185">Reference proteome</keyword>
<keyword evidence="1" id="KW-1133">Transmembrane helix</keyword>
<keyword evidence="1" id="KW-0472">Membrane</keyword>
<evidence type="ECO:0008006" key="4">
    <source>
        <dbReference type="Google" id="ProtNLM"/>
    </source>
</evidence>
<reference evidence="2" key="1">
    <citation type="submission" date="2023-08" db="EMBL/GenBank/DDBJ databases">
        <title>Complete genome sequence of Sinorhizobium chiapanecum ITTG S70 isolated from Acaciella angustissima nodules in Chiapas-Mexico.</title>
        <authorList>
            <person name="Rincon-Rosales R."/>
            <person name="Rogel M.A."/>
            <person name="Rincon-Medina C.I."/>
            <person name="Guerrero G."/>
            <person name="Manzano-Gomez L.A."/>
            <person name="Lopez-Lopez A."/>
            <person name="Rincon Molina F.A."/>
            <person name="Martinez-Romero E."/>
        </authorList>
    </citation>
    <scope>NUCLEOTIDE SEQUENCE</scope>
    <source>
        <strain evidence="2">ITTG S70</strain>
    </source>
</reference>